<evidence type="ECO:0000259" key="3">
    <source>
        <dbReference type="PROSITE" id="PS50102"/>
    </source>
</evidence>
<dbReference type="SUPFAM" id="SSF54928">
    <property type="entry name" value="RNA-binding domain, RBD"/>
    <property type="match status" value="1"/>
</dbReference>
<feature type="domain" description="RRM" evidence="3">
    <location>
        <begin position="93"/>
        <end position="124"/>
    </location>
</feature>
<dbReference type="AlphaFoldDB" id="A0A7F8QEK4"/>
<evidence type="ECO:0000313" key="4">
    <source>
        <dbReference type="Proteomes" id="UP000245341"/>
    </source>
</evidence>
<name>A0A7F8QEK4_LEPWE</name>
<feature type="region of interest" description="Disordered" evidence="2">
    <location>
        <begin position="44"/>
        <end position="67"/>
    </location>
</feature>
<gene>
    <name evidence="5" type="primary">LOC115939024</name>
</gene>
<sequence>MSSSLSKINSVTCSVYTADLFCLLRDCAIRENALASADLEEEIHQKQGQKRSNSQSGIKVADKKAPDDVDHTVVNQRKKIEINQEEERLKNERTVFVGNLPVTCNKKKLKSFFREYGQIESVRFRSLVCVLPTLKLQILKCIAFKSDLLTCWY</sequence>
<proteinExistence type="predicted"/>
<organism evidence="4 5">
    <name type="scientific">Leptonychotes weddellii</name>
    <name type="common">Weddell seal</name>
    <name type="synonym">Otaria weddellii</name>
    <dbReference type="NCBI Taxonomy" id="9713"/>
    <lineage>
        <taxon>Eukaryota</taxon>
        <taxon>Metazoa</taxon>
        <taxon>Chordata</taxon>
        <taxon>Craniata</taxon>
        <taxon>Vertebrata</taxon>
        <taxon>Euteleostomi</taxon>
        <taxon>Mammalia</taxon>
        <taxon>Eutheria</taxon>
        <taxon>Laurasiatheria</taxon>
        <taxon>Carnivora</taxon>
        <taxon>Caniformia</taxon>
        <taxon>Pinnipedia</taxon>
        <taxon>Phocidae</taxon>
        <taxon>Monachinae</taxon>
        <taxon>Lobodontini</taxon>
        <taxon>Leptonychotes</taxon>
    </lineage>
</organism>
<protein>
    <submittedName>
        <fullName evidence="5">RNA-binding protein 34-like</fullName>
    </submittedName>
</protein>
<dbReference type="Proteomes" id="UP000245341">
    <property type="component" value="Unplaced"/>
</dbReference>
<dbReference type="KEGG" id="lww:115939024"/>
<evidence type="ECO:0000256" key="2">
    <source>
        <dbReference type="SAM" id="MobiDB-lite"/>
    </source>
</evidence>
<dbReference type="PROSITE" id="PS50102">
    <property type="entry name" value="RRM"/>
    <property type="match status" value="1"/>
</dbReference>
<dbReference type="RefSeq" id="XP_030879101.1">
    <property type="nucleotide sequence ID" value="XM_031023241.1"/>
</dbReference>
<dbReference type="Gene3D" id="3.30.70.330">
    <property type="match status" value="1"/>
</dbReference>
<reference evidence="5" key="1">
    <citation type="submission" date="2025-08" db="UniProtKB">
        <authorList>
            <consortium name="RefSeq"/>
        </authorList>
    </citation>
    <scope>IDENTIFICATION</scope>
    <source>
        <tissue evidence="5">Liver</tissue>
    </source>
</reference>
<evidence type="ECO:0000313" key="5">
    <source>
        <dbReference type="RefSeq" id="XP_030879101.1"/>
    </source>
</evidence>
<dbReference type="InterPro" id="IPR000504">
    <property type="entry name" value="RRM_dom"/>
</dbReference>
<dbReference type="GeneID" id="115939024"/>
<evidence type="ECO:0000256" key="1">
    <source>
        <dbReference type="PROSITE-ProRule" id="PRU00176"/>
    </source>
</evidence>
<dbReference type="GO" id="GO:0003723">
    <property type="term" value="F:RNA binding"/>
    <property type="evidence" value="ECO:0007669"/>
    <property type="project" value="UniProtKB-UniRule"/>
</dbReference>
<keyword evidence="4" id="KW-1185">Reference proteome</keyword>
<dbReference type="InterPro" id="IPR035979">
    <property type="entry name" value="RBD_domain_sf"/>
</dbReference>
<dbReference type="Pfam" id="PF00076">
    <property type="entry name" value="RRM_1"/>
    <property type="match status" value="1"/>
</dbReference>
<keyword evidence="1" id="KW-0694">RNA-binding</keyword>
<accession>A0A7F8QEK4</accession>
<dbReference type="InterPro" id="IPR012677">
    <property type="entry name" value="Nucleotide-bd_a/b_plait_sf"/>
</dbReference>
<dbReference type="OrthoDB" id="442677at2759"/>